<dbReference type="GO" id="GO:0004519">
    <property type="term" value="F:endonuclease activity"/>
    <property type="evidence" value="ECO:0007669"/>
    <property type="project" value="UniProtKB-KW"/>
</dbReference>
<evidence type="ECO:0000313" key="1">
    <source>
        <dbReference type="EMBL" id="MBB4064076.1"/>
    </source>
</evidence>
<comment type="caution">
    <text evidence="1">The sequence shown here is derived from an EMBL/GenBank/DDBJ whole genome shotgun (WGS) entry which is preliminary data.</text>
</comment>
<proteinExistence type="predicted"/>
<keyword evidence="1" id="KW-0255">Endonuclease</keyword>
<evidence type="ECO:0000313" key="2">
    <source>
        <dbReference type="Proteomes" id="UP000528286"/>
    </source>
</evidence>
<accession>A0A7W6J3G3</accession>
<dbReference type="EMBL" id="JACIEZ010000002">
    <property type="protein sequence ID" value="MBB4064076.1"/>
    <property type="molecule type" value="Genomic_DNA"/>
</dbReference>
<dbReference type="Proteomes" id="UP000528286">
    <property type="component" value="Unassembled WGS sequence"/>
</dbReference>
<sequence>MATCSVRWRSSGGRGEFEYVPADSLLDRQIEIFLEDMNLTIPAEVYGMKAQGKPRLRKQDSNNRSKLHLPQLVMAIARLPSPAREDLTHTVTFPLRSGSFVMDVMDFEIIADDGMTATLEPLRVSVRNSDYSINLQDRIKAIAADLSNLAEIRAKHPALAAAIEAHGAALAAQENSSLIRETADQVNELQEAIFGLTNAASATEMEKAEAEPPVEEEEVFGVEGRLLARIHVYKERDKGFALRVKKYYKTKNGGKLVCEVCGLDPVAKYGANGERCLEAHHKIPIEQLQPDSVTRVEEMSVVCASCHRIIHSQKPCIPVEDLAAALRAATAATP</sequence>
<reference evidence="1 2" key="1">
    <citation type="submission" date="2020-08" db="EMBL/GenBank/DDBJ databases">
        <title>Genomic Encyclopedia of Type Strains, Phase IV (KMG-IV): sequencing the most valuable type-strain genomes for metagenomic binning, comparative biology and taxonomic classification.</title>
        <authorList>
            <person name="Goeker M."/>
        </authorList>
    </citation>
    <scope>NUCLEOTIDE SEQUENCE [LARGE SCALE GENOMIC DNA]</scope>
    <source>
        <strain evidence="1 2">DSM 29853</strain>
    </source>
</reference>
<dbReference type="CDD" id="cd00085">
    <property type="entry name" value="HNHc"/>
    <property type="match status" value="1"/>
</dbReference>
<gene>
    <name evidence="1" type="ORF">GGR23_001253</name>
</gene>
<keyword evidence="1" id="KW-0378">Hydrolase</keyword>
<dbReference type="AlphaFoldDB" id="A0A7W6J3G3"/>
<dbReference type="RefSeq" id="WP_183365318.1">
    <property type="nucleotide sequence ID" value="NZ_JACIEZ010000002.1"/>
</dbReference>
<protein>
    <submittedName>
        <fullName evidence="1">Putative HNH restriction endonuclease</fullName>
    </submittedName>
</protein>
<keyword evidence="1" id="KW-0540">Nuclease</keyword>
<dbReference type="InterPro" id="IPR003615">
    <property type="entry name" value="HNH_nuc"/>
</dbReference>
<name>A0A7W6J3G3_9HYPH</name>
<organism evidence="1 2">
    <name type="scientific">Gellertiella hungarica</name>
    <dbReference type="NCBI Taxonomy" id="1572859"/>
    <lineage>
        <taxon>Bacteria</taxon>
        <taxon>Pseudomonadati</taxon>
        <taxon>Pseudomonadota</taxon>
        <taxon>Alphaproteobacteria</taxon>
        <taxon>Hyphomicrobiales</taxon>
        <taxon>Rhizobiaceae</taxon>
        <taxon>Gellertiella</taxon>
    </lineage>
</organism>
<keyword evidence="2" id="KW-1185">Reference proteome</keyword>